<comment type="caution">
    <text evidence="3">The sequence shown here is derived from an EMBL/GenBank/DDBJ whole genome shotgun (WGS) entry which is preliminary data.</text>
</comment>
<name>A0ABQ2INL7_9BACT</name>
<reference evidence="4" key="1">
    <citation type="journal article" date="2019" name="Int. J. Syst. Evol. Microbiol.">
        <title>The Global Catalogue of Microorganisms (GCM) 10K type strain sequencing project: providing services to taxonomists for standard genome sequencing and annotation.</title>
        <authorList>
            <consortium name="The Broad Institute Genomics Platform"/>
            <consortium name="The Broad Institute Genome Sequencing Center for Infectious Disease"/>
            <person name="Wu L."/>
            <person name="Ma J."/>
        </authorList>
    </citation>
    <scope>NUCLEOTIDE SEQUENCE [LARGE SCALE GENOMIC DNA]</scope>
    <source>
        <strain evidence="4">CGMCC 1.6375</strain>
    </source>
</reference>
<protein>
    <submittedName>
        <fullName evidence="3">Uncharacterized protein</fullName>
    </submittedName>
</protein>
<gene>
    <name evidence="3" type="ORF">GCM10010967_57920</name>
</gene>
<sequence>MIEEQRKQAYPEMERRMAMSHTEVEIPVKQALDRSAMQTRIEQVYQEKEVPQPVLPKTIPVVEKPKPVVELPKLPVLPVTVEASVVPPVIEQTVAYSPPVRNAPPLKKPISQAEKPLEPYLQPKKRKNLLAWGYGLAILIVIVEVIYFLLS</sequence>
<dbReference type="EMBL" id="BMLI01000004">
    <property type="protein sequence ID" value="GGN14111.1"/>
    <property type="molecule type" value="Genomic_DNA"/>
</dbReference>
<evidence type="ECO:0000256" key="2">
    <source>
        <dbReference type="SAM" id="Phobius"/>
    </source>
</evidence>
<organism evidence="3 4">
    <name type="scientific">Dyadobacter beijingensis</name>
    <dbReference type="NCBI Taxonomy" id="365489"/>
    <lineage>
        <taxon>Bacteria</taxon>
        <taxon>Pseudomonadati</taxon>
        <taxon>Bacteroidota</taxon>
        <taxon>Cytophagia</taxon>
        <taxon>Cytophagales</taxon>
        <taxon>Spirosomataceae</taxon>
        <taxon>Dyadobacter</taxon>
    </lineage>
</organism>
<feature type="transmembrane region" description="Helical" evidence="2">
    <location>
        <begin position="129"/>
        <end position="150"/>
    </location>
</feature>
<keyword evidence="4" id="KW-1185">Reference proteome</keyword>
<keyword evidence="2" id="KW-0472">Membrane</keyword>
<evidence type="ECO:0000313" key="3">
    <source>
        <dbReference type="EMBL" id="GGN14111.1"/>
    </source>
</evidence>
<keyword evidence="2" id="KW-1133">Transmembrane helix</keyword>
<accession>A0ABQ2INL7</accession>
<evidence type="ECO:0000313" key="4">
    <source>
        <dbReference type="Proteomes" id="UP000632339"/>
    </source>
</evidence>
<dbReference type="Proteomes" id="UP000632339">
    <property type="component" value="Unassembled WGS sequence"/>
</dbReference>
<keyword evidence="2" id="KW-0812">Transmembrane</keyword>
<feature type="region of interest" description="Disordered" evidence="1">
    <location>
        <begin position="1"/>
        <end position="22"/>
    </location>
</feature>
<evidence type="ECO:0000256" key="1">
    <source>
        <dbReference type="SAM" id="MobiDB-lite"/>
    </source>
</evidence>
<dbReference type="RefSeq" id="WP_019945499.1">
    <property type="nucleotide sequence ID" value="NZ_BMLI01000004.1"/>
</dbReference>
<proteinExistence type="predicted"/>